<dbReference type="GO" id="GO:0042626">
    <property type="term" value="F:ATPase-coupled transmembrane transporter activity"/>
    <property type="evidence" value="ECO:0007669"/>
    <property type="project" value="TreeGrafter"/>
</dbReference>
<gene>
    <name evidence="6" type="ORF">HK097_005017</name>
</gene>
<accession>A0AAD5S0Q5</accession>
<evidence type="ECO:0000256" key="2">
    <source>
        <dbReference type="ARBA" id="ARBA00009726"/>
    </source>
</evidence>
<dbReference type="AlphaFoldDB" id="A0AAD5S0Q5"/>
<protein>
    <recommendedName>
        <fullName evidence="5">ABC transporter domain-containing protein</fullName>
    </recommendedName>
</protein>
<keyword evidence="3" id="KW-0547">Nucleotide-binding</keyword>
<evidence type="ECO:0000256" key="4">
    <source>
        <dbReference type="ARBA" id="ARBA00022840"/>
    </source>
</evidence>
<dbReference type="SUPFAM" id="SSF52540">
    <property type="entry name" value="P-loop containing nucleoside triphosphate hydrolases"/>
    <property type="match status" value="1"/>
</dbReference>
<dbReference type="CDD" id="cd03244">
    <property type="entry name" value="ABCC_MRP_domain2"/>
    <property type="match status" value="1"/>
</dbReference>
<dbReference type="FunFam" id="3.40.50.300:FF:004162">
    <property type="entry name" value="ATP binding cassette subfamily C member 5"/>
    <property type="match status" value="1"/>
</dbReference>
<sequence length="311" mass="33549">GWPEEGKVEIRDLVVRYRPGLPIVLDGVTFSIDGGEKIGIVGRTGAGKSSVVGTLLRLVEPEAGSIFIDGIDVLKIALKDLRGRLAIIPQEPVLFSGTVRSNLDPFTEYSGKNQLCFYYAIWFPSAHAQVKTDQQLWDVLERSNLKAGIASSPQGLETTVAENGENWSTGQRQLLCLARAMLRNAKVIILDEATASVDLETDEFIQTAIRRDFASATILTIAHRLNTIADYDRVLVLDHGRVKEYDSPYNLLTREGGSQFAEMVAETGEVNGAVVLGLAMGRGRKAGAAGDAFSARRTGGADGGDCIAMLP</sequence>
<evidence type="ECO:0000313" key="7">
    <source>
        <dbReference type="Proteomes" id="UP001212841"/>
    </source>
</evidence>
<dbReference type="PROSITE" id="PS50893">
    <property type="entry name" value="ABC_TRANSPORTER_2"/>
    <property type="match status" value="1"/>
</dbReference>
<feature type="non-terminal residue" evidence="6">
    <location>
        <position position="311"/>
    </location>
</feature>
<comment type="subcellular location">
    <subcellularLocation>
        <location evidence="1">Membrane</location>
        <topology evidence="1">Multi-pass membrane protein</topology>
    </subcellularLocation>
</comment>
<dbReference type="GO" id="GO:0005524">
    <property type="term" value="F:ATP binding"/>
    <property type="evidence" value="ECO:0007669"/>
    <property type="project" value="UniProtKB-KW"/>
</dbReference>
<keyword evidence="7" id="KW-1185">Reference proteome</keyword>
<evidence type="ECO:0000259" key="5">
    <source>
        <dbReference type="PROSITE" id="PS50893"/>
    </source>
</evidence>
<dbReference type="InterPro" id="IPR003593">
    <property type="entry name" value="AAA+_ATPase"/>
</dbReference>
<dbReference type="PANTHER" id="PTHR24223:SF456">
    <property type="entry name" value="MULTIDRUG RESISTANCE-ASSOCIATED PROTEIN LETHAL(2)03659"/>
    <property type="match status" value="1"/>
</dbReference>
<proteinExistence type="inferred from homology"/>
<dbReference type="InterPro" id="IPR050173">
    <property type="entry name" value="ABC_transporter_C-like"/>
</dbReference>
<dbReference type="InterPro" id="IPR027417">
    <property type="entry name" value="P-loop_NTPase"/>
</dbReference>
<dbReference type="InterPro" id="IPR003439">
    <property type="entry name" value="ABC_transporter-like_ATP-bd"/>
</dbReference>
<evidence type="ECO:0000313" key="6">
    <source>
        <dbReference type="EMBL" id="KAJ3032961.1"/>
    </source>
</evidence>
<reference evidence="6" key="1">
    <citation type="submission" date="2020-05" db="EMBL/GenBank/DDBJ databases">
        <title>Phylogenomic resolution of chytrid fungi.</title>
        <authorList>
            <person name="Stajich J.E."/>
            <person name="Amses K."/>
            <person name="Simmons R."/>
            <person name="Seto K."/>
            <person name="Myers J."/>
            <person name="Bonds A."/>
            <person name="Quandt C.A."/>
            <person name="Barry K."/>
            <person name="Liu P."/>
            <person name="Grigoriev I."/>
            <person name="Longcore J.E."/>
            <person name="James T.Y."/>
        </authorList>
    </citation>
    <scope>NUCLEOTIDE SEQUENCE</scope>
    <source>
        <strain evidence="6">JEL0318</strain>
    </source>
</reference>
<keyword evidence="4" id="KW-0067">ATP-binding</keyword>
<evidence type="ECO:0000256" key="1">
    <source>
        <dbReference type="ARBA" id="ARBA00004141"/>
    </source>
</evidence>
<dbReference type="Proteomes" id="UP001212841">
    <property type="component" value="Unassembled WGS sequence"/>
</dbReference>
<dbReference type="SMART" id="SM00382">
    <property type="entry name" value="AAA"/>
    <property type="match status" value="1"/>
</dbReference>
<dbReference type="Pfam" id="PF00005">
    <property type="entry name" value="ABC_tran"/>
    <property type="match status" value="1"/>
</dbReference>
<dbReference type="GO" id="GO:0016887">
    <property type="term" value="F:ATP hydrolysis activity"/>
    <property type="evidence" value="ECO:0007669"/>
    <property type="project" value="InterPro"/>
</dbReference>
<dbReference type="PANTHER" id="PTHR24223">
    <property type="entry name" value="ATP-BINDING CASSETTE SUB-FAMILY C"/>
    <property type="match status" value="1"/>
</dbReference>
<dbReference type="Gene3D" id="3.40.50.300">
    <property type="entry name" value="P-loop containing nucleotide triphosphate hydrolases"/>
    <property type="match status" value="1"/>
</dbReference>
<dbReference type="FunFam" id="3.40.50.300:FF:003492">
    <property type="entry name" value="AGAP012735-PA"/>
    <property type="match status" value="1"/>
</dbReference>
<dbReference type="GO" id="GO:0016020">
    <property type="term" value="C:membrane"/>
    <property type="evidence" value="ECO:0007669"/>
    <property type="project" value="UniProtKB-SubCell"/>
</dbReference>
<comment type="caution">
    <text evidence="6">The sequence shown here is derived from an EMBL/GenBank/DDBJ whole genome shotgun (WGS) entry which is preliminary data.</text>
</comment>
<evidence type="ECO:0000256" key="3">
    <source>
        <dbReference type="ARBA" id="ARBA00022741"/>
    </source>
</evidence>
<organism evidence="6 7">
    <name type="scientific">Rhizophlyctis rosea</name>
    <dbReference type="NCBI Taxonomy" id="64517"/>
    <lineage>
        <taxon>Eukaryota</taxon>
        <taxon>Fungi</taxon>
        <taxon>Fungi incertae sedis</taxon>
        <taxon>Chytridiomycota</taxon>
        <taxon>Chytridiomycota incertae sedis</taxon>
        <taxon>Chytridiomycetes</taxon>
        <taxon>Rhizophlyctidales</taxon>
        <taxon>Rhizophlyctidaceae</taxon>
        <taxon>Rhizophlyctis</taxon>
    </lineage>
</organism>
<dbReference type="EMBL" id="JADGJD010002369">
    <property type="protein sequence ID" value="KAJ3032961.1"/>
    <property type="molecule type" value="Genomic_DNA"/>
</dbReference>
<feature type="domain" description="ABC transporter" evidence="5">
    <location>
        <begin position="8"/>
        <end position="264"/>
    </location>
</feature>
<name>A0AAD5S0Q5_9FUNG</name>
<comment type="similarity">
    <text evidence="2">Belongs to the ABC transporter superfamily. ABCC family. Conjugate transporter (TC 3.A.1.208) subfamily.</text>
</comment>